<dbReference type="AlphaFoldDB" id="A0A183MZ63"/>
<evidence type="ECO:0000313" key="1">
    <source>
        <dbReference type="EMBL" id="VDP39136.1"/>
    </source>
</evidence>
<dbReference type="EMBL" id="UZAI01018663">
    <property type="protein sequence ID" value="VDP39136.1"/>
    <property type="molecule type" value="Genomic_DNA"/>
</dbReference>
<dbReference type="Proteomes" id="UP000277204">
    <property type="component" value="Unassembled WGS sequence"/>
</dbReference>
<evidence type="ECO:0000313" key="2">
    <source>
        <dbReference type="Proteomes" id="UP000277204"/>
    </source>
</evidence>
<reference evidence="1 2" key="1">
    <citation type="submission" date="2018-11" db="EMBL/GenBank/DDBJ databases">
        <authorList>
            <consortium name="Pathogen Informatics"/>
        </authorList>
    </citation>
    <scope>NUCLEOTIDE SEQUENCE [LARGE SCALE GENOMIC DNA]</scope>
    <source>
        <strain evidence="1 2">Zambia</strain>
    </source>
</reference>
<protein>
    <submittedName>
        <fullName evidence="1">Uncharacterized protein</fullName>
    </submittedName>
</protein>
<name>A0A183MZ63_9TREM</name>
<gene>
    <name evidence="1" type="ORF">SMRZ_LOCUS21338</name>
</gene>
<keyword evidence="2" id="KW-1185">Reference proteome</keyword>
<accession>A0A183MZ63</accession>
<proteinExistence type="predicted"/>
<sequence>MNGKTAVLFRAETWRTTSTVIKSVQVFLNSCLHKILNVFWWETISNSLLWDRTNHLPADRQETLDLGFVLLGTRQQGVHVNLRELVLPDEFDLVSPSFTVRDVNTELSGS</sequence>
<organism evidence="1 2">
    <name type="scientific">Schistosoma margrebowiei</name>
    <dbReference type="NCBI Taxonomy" id="48269"/>
    <lineage>
        <taxon>Eukaryota</taxon>
        <taxon>Metazoa</taxon>
        <taxon>Spiralia</taxon>
        <taxon>Lophotrochozoa</taxon>
        <taxon>Platyhelminthes</taxon>
        <taxon>Trematoda</taxon>
        <taxon>Digenea</taxon>
        <taxon>Strigeidida</taxon>
        <taxon>Schistosomatoidea</taxon>
        <taxon>Schistosomatidae</taxon>
        <taxon>Schistosoma</taxon>
    </lineage>
</organism>